<evidence type="ECO:0000313" key="13">
    <source>
        <dbReference type="Proteomes" id="UP000645462"/>
    </source>
</evidence>
<dbReference type="RefSeq" id="WP_188483034.1">
    <property type="nucleotide sequence ID" value="NZ_BMFC01000009.1"/>
</dbReference>
<gene>
    <name evidence="12" type="ORF">GCM10011363_31830</name>
</gene>
<feature type="region of interest" description="Disordered" evidence="10">
    <location>
        <begin position="289"/>
        <end position="308"/>
    </location>
</feature>
<organism evidence="12 13">
    <name type="scientific">Marivita lacus</name>
    <dbReference type="NCBI Taxonomy" id="1323742"/>
    <lineage>
        <taxon>Bacteria</taxon>
        <taxon>Pseudomonadati</taxon>
        <taxon>Pseudomonadota</taxon>
        <taxon>Alphaproteobacteria</taxon>
        <taxon>Rhodobacterales</taxon>
        <taxon>Roseobacteraceae</taxon>
        <taxon>Marivita</taxon>
    </lineage>
</organism>
<feature type="domain" description="DNA methylase N-4/N-6" evidence="11">
    <location>
        <begin position="22"/>
        <end position="256"/>
    </location>
</feature>
<dbReference type="Gene3D" id="3.40.50.150">
    <property type="entry name" value="Vaccinia Virus protein VP39"/>
    <property type="match status" value="1"/>
</dbReference>
<dbReference type="Pfam" id="PF01555">
    <property type="entry name" value="N6_N4_Mtase"/>
    <property type="match status" value="1"/>
</dbReference>
<sequence length="321" mass="36471">MIDSLLVGNSAEIMKELPDGSVDLIVTSPPYWDAVEYDQGRASWASYDEYLEEMMRVWAQCARVLRPNGKLCINAPIMPVPKAVIEQHTRHLKNIAFDLEHMILERTDLERYSLFVWQKQTSKMMFGSYPYPGNIIENNTVEFINVYVKPGKPPKFEPEVKEANRLTRTEWIDLAQQVWFMYPEDVKRDGDHPAPFPSKLPARLVRLYTYGAVGNFDGEIVLDPFVGTGTTCAVAKSMGRRFIGIDINEKYIALAEQKIANAPPFDPLLLVGRAKYPGKEELLEIAQSDAGSKGKQAEAKHKRKTYGRTVPIKETDQLNLF</sequence>
<name>A0ABQ1KYT9_9RHOB</name>
<dbReference type="GO" id="GO:0008168">
    <property type="term" value="F:methyltransferase activity"/>
    <property type="evidence" value="ECO:0007669"/>
    <property type="project" value="UniProtKB-KW"/>
</dbReference>
<keyword evidence="3" id="KW-0808">Transferase</keyword>
<evidence type="ECO:0000313" key="12">
    <source>
        <dbReference type="EMBL" id="GGC12770.1"/>
    </source>
</evidence>
<keyword evidence="6" id="KW-0238">DNA-binding</keyword>
<reference evidence="13" key="1">
    <citation type="journal article" date="2019" name="Int. J. Syst. Evol. Microbiol.">
        <title>The Global Catalogue of Microorganisms (GCM) 10K type strain sequencing project: providing services to taxonomists for standard genome sequencing and annotation.</title>
        <authorList>
            <consortium name="The Broad Institute Genomics Platform"/>
            <consortium name="The Broad Institute Genome Sequencing Center for Infectious Disease"/>
            <person name="Wu L."/>
            <person name="Ma J."/>
        </authorList>
    </citation>
    <scope>NUCLEOTIDE SEQUENCE [LARGE SCALE GENOMIC DNA]</scope>
    <source>
        <strain evidence="13">CGMCC 1.12478</strain>
    </source>
</reference>
<evidence type="ECO:0000256" key="4">
    <source>
        <dbReference type="ARBA" id="ARBA00022691"/>
    </source>
</evidence>
<evidence type="ECO:0000256" key="2">
    <source>
        <dbReference type="ARBA" id="ARBA00022603"/>
    </source>
</evidence>
<protein>
    <recommendedName>
        <fullName evidence="9">Methyltransferase</fullName>
        <ecNumber evidence="9">2.1.1.-</ecNumber>
    </recommendedName>
</protein>
<dbReference type="EMBL" id="BMFC01000009">
    <property type="protein sequence ID" value="GGC12770.1"/>
    <property type="molecule type" value="Genomic_DNA"/>
</dbReference>
<proteinExistence type="inferred from homology"/>
<dbReference type="SUPFAM" id="SSF53335">
    <property type="entry name" value="S-adenosyl-L-methionine-dependent methyltransferases"/>
    <property type="match status" value="1"/>
</dbReference>
<comment type="similarity">
    <text evidence="1">Belongs to the N(4)/N(6)-methyltransferase family. N(4) subfamily.</text>
</comment>
<evidence type="ECO:0000259" key="11">
    <source>
        <dbReference type="Pfam" id="PF01555"/>
    </source>
</evidence>
<dbReference type="EC" id="2.1.1.-" evidence="9"/>
<dbReference type="InterPro" id="IPR001091">
    <property type="entry name" value="RM_Methyltransferase"/>
</dbReference>
<evidence type="ECO:0000256" key="10">
    <source>
        <dbReference type="SAM" id="MobiDB-lite"/>
    </source>
</evidence>
<evidence type="ECO:0000256" key="1">
    <source>
        <dbReference type="ARBA" id="ARBA00010203"/>
    </source>
</evidence>
<keyword evidence="13" id="KW-1185">Reference proteome</keyword>
<keyword evidence="4" id="KW-0949">S-adenosyl-L-methionine</keyword>
<dbReference type="GO" id="GO:0032259">
    <property type="term" value="P:methylation"/>
    <property type="evidence" value="ECO:0007669"/>
    <property type="project" value="UniProtKB-KW"/>
</dbReference>
<evidence type="ECO:0000256" key="9">
    <source>
        <dbReference type="RuleBase" id="RU362026"/>
    </source>
</evidence>
<dbReference type="CDD" id="cd02440">
    <property type="entry name" value="AdoMet_MTases"/>
    <property type="match status" value="1"/>
</dbReference>
<evidence type="ECO:0000256" key="8">
    <source>
        <dbReference type="ARBA" id="ARBA00049120"/>
    </source>
</evidence>
<dbReference type="PANTHER" id="PTHR13370">
    <property type="entry name" value="RNA METHYLASE-RELATED"/>
    <property type="match status" value="1"/>
</dbReference>
<dbReference type="PROSITE" id="PS00093">
    <property type="entry name" value="N4_MTASE"/>
    <property type="match status" value="1"/>
</dbReference>
<accession>A0ABQ1KYT9</accession>
<comment type="caution">
    <text evidence="12">The sequence shown here is derived from an EMBL/GenBank/DDBJ whole genome shotgun (WGS) entry which is preliminary data.</text>
</comment>
<dbReference type="InterPro" id="IPR002941">
    <property type="entry name" value="DNA_methylase_N4/N6"/>
</dbReference>
<keyword evidence="5" id="KW-0680">Restriction system</keyword>
<evidence type="ECO:0000256" key="7">
    <source>
        <dbReference type="ARBA" id="ARBA00047942"/>
    </source>
</evidence>
<dbReference type="Proteomes" id="UP000645462">
    <property type="component" value="Unassembled WGS sequence"/>
</dbReference>
<dbReference type="PANTHER" id="PTHR13370:SF3">
    <property type="entry name" value="TRNA (GUANINE(10)-N2)-METHYLTRANSFERASE HOMOLOG"/>
    <property type="match status" value="1"/>
</dbReference>
<dbReference type="InterPro" id="IPR017985">
    <property type="entry name" value="MeTrfase_CN4_CS"/>
</dbReference>
<dbReference type="PRINTS" id="PR00508">
    <property type="entry name" value="S21N4MTFRASE"/>
</dbReference>
<evidence type="ECO:0000256" key="3">
    <source>
        <dbReference type="ARBA" id="ARBA00022679"/>
    </source>
</evidence>
<comment type="catalytic activity">
    <reaction evidence="8">
        <text>a 2'-deoxycytidine in DNA + S-adenosyl-L-methionine = an N(4)-methyl-2'-deoxycytidine in DNA + S-adenosyl-L-homocysteine + H(+)</text>
        <dbReference type="Rhea" id="RHEA:16857"/>
        <dbReference type="Rhea" id="RHEA-COMP:11369"/>
        <dbReference type="Rhea" id="RHEA-COMP:13674"/>
        <dbReference type="ChEBI" id="CHEBI:15378"/>
        <dbReference type="ChEBI" id="CHEBI:57856"/>
        <dbReference type="ChEBI" id="CHEBI:59789"/>
        <dbReference type="ChEBI" id="CHEBI:85452"/>
        <dbReference type="ChEBI" id="CHEBI:137933"/>
        <dbReference type="EC" id="2.1.1.113"/>
    </reaction>
</comment>
<keyword evidence="2 12" id="KW-0489">Methyltransferase</keyword>
<dbReference type="InterPro" id="IPR029063">
    <property type="entry name" value="SAM-dependent_MTases_sf"/>
</dbReference>
<comment type="catalytic activity">
    <reaction evidence="7">
        <text>a 2'-deoxyadenosine in DNA + S-adenosyl-L-methionine = an N(6)-methyl-2'-deoxyadenosine in DNA + S-adenosyl-L-homocysteine + H(+)</text>
        <dbReference type="Rhea" id="RHEA:15197"/>
        <dbReference type="Rhea" id="RHEA-COMP:12418"/>
        <dbReference type="Rhea" id="RHEA-COMP:12419"/>
        <dbReference type="ChEBI" id="CHEBI:15378"/>
        <dbReference type="ChEBI" id="CHEBI:57856"/>
        <dbReference type="ChEBI" id="CHEBI:59789"/>
        <dbReference type="ChEBI" id="CHEBI:90615"/>
        <dbReference type="ChEBI" id="CHEBI:90616"/>
        <dbReference type="EC" id="2.1.1.72"/>
    </reaction>
</comment>
<evidence type="ECO:0000256" key="5">
    <source>
        <dbReference type="ARBA" id="ARBA00022747"/>
    </source>
</evidence>
<evidence type="ECO:0000256" key="6">
    <source>
        <dbReference type="ARBA" id="ARBA00023125"/>
    </source>
</evidence>